<evidence type="ECO:0000256" key="3">
    <source>
        <dbReference type="ARBA" id="ARBA00022801"/>
    </source>
</evidence>
<evidence type="ECO:0000313" key="9">
    <source>
        <dbReference type="Proteomes" id="UP000321567"/>
    </source>
</evidence>
<proteinExistence type="inferred from homology"/>
<dbReference type="Pfam" id="PF16188">
    <property type="entry name" value="Peptidase_M24_C"/>
    <property type="match status" value="1"/>
</dbReference>
<protein>
    <submittedName>
        <fullName evidence="8">Xaa-Pro aminopeptidase</fullName>
    </submittedName>
</protein>
<dbReference type="InterPro" id="IPR000587">
    <property type="entry name" value="Creatinase_N"/>
</dbReference>
<keyword evidence="4" id="KW-0464">Manganese</keyword>
<evidence type="ECO:0000256" key="2">
    <source>
        <dbReference type="ARBA" id="ARBA00022723"/>
    </source>
</evidence>
<dbReference type="SUPFAM" id="SSF53092">
    <property type="entry name" value="Creatinase/prolidase N-terminal domain"/>
    <property type="match status" value="1"/>
</dbReference>
<sequence length="588" mass="63668">MGVRVWMARAGLTAYVLPHADAFQNEFLPPDAERLAWLTGFTGSAGEAVVLHDRVGLFVDGRYTLQAAAETDPDLITCHHSVEEPAAAWLAKVLNAGDRLGYDPWLYTPEGRERLRRACETRGAVLVACPDNPVDQLWTERPRLPARPAQPHETRWSGRESADKRADLAATLKAAGQEAVVLSAPESVAWLLNIRGHDVPHTPLVLARALARADGSVDLFLDPAQTSTELEAHLGPMVRRHAPADLGAVLDALGERAATVRLDRQRTPAWILDRLEQAGATAVAGEDPCVLPRACKNAVELEGARAAHRRDGLAVTRFLHWLSEHGPSGTLTERAAARQLLAFRAQDPLLRDLSFPTISAAGPNAAQCHYRATEASDRLLNPGEVYLVDSGAQYPDGTTDITRTVALGPVDPVARHCFTLVLRGHIAIARAHFPQGTSGNQLDSLARQFLWAEGLDYDHGTGHGVGSYLGVHEGPAYLSRAGGGVPLRPGMILSNEPGYYREGAFGIRIENLVAVQPVEPPPADATKPFLAFETLTLAPLDRALIDVRLLRPGERAWVDTYHARVRAQHAPHLDAPARAWLEAATAPL</sequence>
<keyword evidence="9" id="KW-1185">Reference proteome</keyword>
<evidence type="ECO:0000259" key="5">
    <source>
        <dbReference type="Pfam" id="PF00557"/>
    </source>
</evidence>
<comment type="similarity">
    <text evidence="1">Belongs to the peptidase M24B family.</text>
</comment>
<dbReference type="CDD" id="cd01085">
    <property type="entry name" value="APP"/>
    <property type="match status" value="1"/>
</dbReference>
<dbReference type="Proteomes" id="UP000321567">
    <property type="component" value="Unassembled WGS sequence"/>
</dbReference>
<feature type="domain" description="Peptidase M24 C-terminal" evidence="7">
    <location>
        <begin position="528"/>
        <end position="588"/>
    </location>
</feature>
<dbReference type="InterPro" id="IPR029149">
    <property type="entry name" value="Creatin/AminoP/Spt16_N"/>
</dbReference>
<dbReference type="InterPro" id="IPR036005">
    <property type="entry name" value="Creatinase/aminopeptidase-like"/>
</dbReference>
<keyword evidence="8" id="KW-0031">Aminopeptidase</keyword>
<dbReference type="GO" id="GO:0070006">
    <property type="term" value="F:metalloaminopeptidase activity"/>
    <property type="evidence" value="ECO:0007669"/>
    <property type="project" value="InterPro"/>
</dbReference>
<dbReference type="Gene3D" id="3.90.230.10">
    <property type="entry name" value="Creatinase/methionine aminopeptidase superfamily"/>
    <property type="match status" value="1"/>
</dbReference>
<comment type="caution">
    <text evidence="8">The sequence shown here is derived from an EMBL/GenBank/DDBJ whole genome shotgun (WGS) entry which is preliminary data.</text>
</comment>
<dbReference type="Pfam" id="PF00557">
    <property type="entry name" value="Peptidase_M24"/>
    <property type="match status" value="1"/>
</dbReference>
<dbReference type="SUPFAM" id="SSF55920">
    <property type="entry name" value="Creatinase/aminopeptidase"/>
    <property type="match status" value="1"/>
</dbReference>
<evidence type="ECO:0000259" key="6">
    <source>
        <dbReference type="Pfam" id="PF01321"/>
    </source>
</evidence>
<dbReference type="EMBL" id="BJZO01000009">
    <property type="protein sequence ID" value="GEO80451.1"/>
    <property type="molecule type" value="Genomic_DNA"/>
</dbReference>
<dbReference type="InterPro" id="IPR032416">
    <property type="entry name" value="Peptidase_M24_C"/>
</dbReference>
<dbReference type="InterPro" id="IPR050422">
    <property type="entry name" value="X-Pro_aminopeptidase_P"/>
</dbReference>
<keyword evidence="3" id="KW-0378">Hydrolase</keyword>
<dbReference type="GO" id="GO:0005737">
    <property type="term" value="C:cytoplasm"/>
    <property type="evidence" value="ECO:0007669"/>
    <property type="project" value="UniProtKB-ARBA"/>
</dbReference>
<dbReference type="PANTHER" id="PTHR43763:SF6">
    <property type="entry name" value="XAA-PRO AMINOPEPTIDASE 1"/>
    <property type="match status" value="1"/>
</dbReference>
<keyword evidence="2" id="KW-0479">Metal-binding</keyword>
<dbReference type="Gene3D" id="3.40.350.10">
    <property type="entry name" value="Creatinase/prolidase N-terminal domain"/>
    <property type="match status" value="2"/>
</dbReference>
<organism evidence="8 9">
    <name type="scientific">Pararhodospirillum oryzae</name>
    <dbReference type="NCBI Taxonomy" id="478448"/>
    <lineage>
        <taxon>Bacteria</taxon>
        <taxon>Pseudomonadati</taxon>
        <taxon>Pseudomonadota</taxon>
        <taxon>Alphaproteobacteria</taxon>
        <taxon>Rhodospirillales</taxon>
        <taxon>Rhodospirillaceae</taxon>
        <taxon>Pararhodospirillum</taxon>
    </lineage>
</organism>
<evidence type="ECO:0000313" key="8">
    <source>
        <dbReference type="EMBL" id="GEO80451.1"/>
    </source>
</evidence>
<accession>A0A512H4T6</accession>
<keyword evidence="8" id="KW-0645">Protease</keyword>
<dbReference type="AlphaFoldDB" id="A0A512H4T6"/>
<dbReference type="FunFam" id="3.90.230.10:FF:000007">
    <property type="entry name" value="Xaa-Pro aminopeptidase P"/>
    <property type="match status" value="1"/>
</dbReference>
<dbReference type="Pfam" id="PF01321">
    <property type="entry name" value="Creatinase_N"/>
    <property type="match status" value="1"/>
</dbReference>
<feature type="domain" description="Peptidase M24" evidence="5">
    <location>
        <begin position="303"/>
        <end position="516"/>
    </location>
</feature>
<dbReference type="InterPro" id="IPR033740">
    <property type="entry name" value="Pept_M24B"/>
</dbReference>
<reference evidence="8 9" key="1">
    <citation type="submission" date="2019-07" db="EMBL/GenBank/DDBJ databases">
        <title>Whole genome shotgun sequence of Rhodospirillum oryzae NBRC 107573.</title>
        <authorList>
            <person name="Hosoyama A."/>
            <person name="Uohara A."/>
            <person name="Ohji S."/>
            <person name="Ichikawa N."/>
        </authorList>
    </citation>
    <scope>NUCLEOTIDE SEQUENCE [LARGE SCALE GENOMIC DNA]</scope>
    <source>
        <strain evidence="8 9">NBRC 107573</strain>
    </source>
</reference>
<dbReference type="PANTHER" id="PTHR43763">
    <property type="entry name" value="XAA-PRO AMINOPEPTIDASE 1"/>
    <property type="match status" value="1"/>
</dbReference>
<dbReference type="GO" id="GO:0046872">
    <property type="term" value="F:metal ion binding"/>
    <property type="evidence" value="ECO:0007669"/>
    <property type="project" value="UniProtKB-KW"/>
</dbReference>
<evidence type="ECO:0000259" key="7">
    <source>
        <dbReference type="Pfam" id="PF16188"/>
    </source>
</evidence>
<dbReference type="InterPro" id="IPR000994">
    <property type="entry name" value="Pept_M24"/>
</dbReference>
<evidence type="ECO:0000256" key="1">
    <source>
        <dbReference type="ARBA" id="ARBA00008766"/>
    </source>
</evidence>
<evidence type="ECO:0000256" key="4">
    <source>
        <dbReference type="ARBA" id="ARBA00023211"/>
    </source>
</evidence>
<feature type="domain" description="Creatinase N-terminal" evidence="6">
    <location>
        <begin position="3"/>
        <end position="120"/>
    </location>
</feature>
<gene>
    <name evidence="8" type="ORF">ROR02_05820</name>
</gene>
<name>A0A512H4T6_9PROT</name>
<dbReference type="Pfam" id="PF16189">
    <property type="entry name" value="Creatinase_N_2"/>
    <property type="match status" value="1"/>
</dbReference>